<dbReference type="EMBL" id="BPQB01000001">
    <property type="protein sequence ID" value="GJE84347.1"/>
    <property type="molecule type" value="Genomic_DNA"/>
</dbReference>
<dbReference type="GO" id="GO:0031519">
    <property type="term" value="C:PcG protein complex"/>
    <property type="evidence" value="ECO:0007669"/>
    <property type="project" value="TreeGrafter"/>
</dbReference>
<protein>
    <submittedName>
        <fullName evidence="7">C2H2-type zinc finger protein</fullName>
    </submittedName>
</protein>
<evidence type="ECO:0000256" key="4">
    <source>
        <dbReference type="ARBA" id="ARBA00022833"/>
    </source>
</evidence>
<keyword evidence="3 5" id="KW-0863">Zinc-finger</keyword>
<evidence type="ECO:0000259" key="6">
    <source>
        <dbReference type="PROSITE" id="PS50157"/>
    </source>
</evidence>
<evidence type="ECO:0000313" key="7">
    <source>
        <dbReference type="EMBL" id="GJE84347.1"/>
    </source>
</evidence>
<dbReference type="GO" id="GO:0008270">
    <property type="term" value="F:zinc ion binding"/>
    <property type="evidence" value="ECO:0007669"/>
    <property type="project" value="UniProtKB-KW"/>
</dbReference>
<dbReference type="Proteomes" id="UP000703269">
    <property type="component" value="Unassembled WGS sequence"/>
</dbReference>
<accession>A0A9P3FXK2</accession>
<dbReference type="PROSITE" id="PS50157">
    <property type="entry name" value="ZINC_FINGER_C2H2_2"/>
    <property type="match status" value="2"/>
</dbReference>
<dbReference type="GO" id="GO:0000978">
    <property type="term" value="F:RNA polymerase II cis-regulatory region sequence-specific DNA binding"/>
    <property type="evidence" value="ECO:0007669"/>
    <property type="project" value="TreeGrafter"/>
</dbReference>
<dbReference type="Pfam" id="PF00096">
    <property type="entry name" value="zf-C2H2"/>
    <property type="match status" value="1"/>
</dbReference>
<evidence type="ECO:0000256" key="3">
    <source>
        <dbReference type="ARBA" id="ARBA00022771"/>
    </source>
</evidence>
<evidence type="ECO:0000256" key="2">
    <source>
        <dbReference type="ARBA" id="ARBA00022737"/>
    </source>
</evidence>
<dbReference type="GO" id="GO:0005667">
    <property type="term" value="C:transcription regulator complex"/>
    <property type="evidence" value="ECO:0007669"/>
    <property type="project" value="TreeGrafter"/>
</dbReference>
<dbReference type="PANTHER" id="PTHR14003:SF20">
    <property type="entry name" value="FINGER DOMAIN PROTEIN, PUTATIVE (AFU_ORTHOLOGUE AFUA_4G10380)-RELATED"/>
    <property type="match status" value="1"/>
</dbReference>
<keyword evidence="8" id="KW-1185">Reference proteome</keyword>
<organism evidence="7 8">
    <name type="scientific">Phanerochaete sordida</name>
    <dbReference type="NCBI Taxonomy" id="48140"/>
    <lineage>
        <taxon>Eukaryota</taxon>
        <taxon>Fungi</taxon>
        <taxon>Dikarya</taxon>
        <taxon>Basidiomycota</taxon>
        <taxon>Agaricomycotina</taxon>
        <taxon>Agaricomycetes</taxon>
        <taxon>Polyporales</taxon>
        <taxon>Phanerochaetaceae</taxon>
        <taxon>Phanerochaete</taxon>
    </lineage>
</organism>
<dbReference type="SUPFAM" id="SSF57667">
    <property type="entry name" value="beta-beta-alpha zinc fingers"/>
    <property type="match status" value="2"/>
</dbReference>
<dbReference type="InterPro" id="IPR013087">
    <property type="entry name" value="Znf_C2H2_type"/>
</dbReference>
<name>A0A9P3FXK2_9APHY</name>
<keyword evidence="1" id="KW-0479">Metal-binding</keyword>
<proteinExistence type="predicted"/>
<dbReference type="PANTHER" id="PTHR14003">
    <property type="entry name" value="TRANSCRIPTIONAL REPRESSOR PROTEIN YY"/>
    <property type="match status" value="1"/>
</dbReference>
<gene>
    <name evidence="7" type="ORF">PsYK624_004230</name>
</gene>
<dbReference type="FunFam" id="3.30.160.60:FF:000125">
    <property type="entry name" value="Putative zinc finger protein 143"/>
    <property type="match status" value="1"/>
</dbReference>
<feature type="domain" description="C2H2-type" evidence="6">
    <location>
        <begin position="78"/>
        <end position="106"/>
    </location>
</feature>
<dbReference type="Gene3D" id="3.30.160.60">
    <property type="entry name" value="Classic Zinc Finger"/>
    <property type="match status" value="2"/>
</dbReference>
<keyword evidence="4" id="KW-0862">Zinc</keyword>
<dbReference type="AlphaFoldDB" id="A0A9P3FXK2"/>
<reference evidence="7 8" key="1">
    <citation type="submission" date="2021-08" db="EMBL/GenBank/DDBJ databases">
        <title>Draft Genome Sequence of Phanerochaete sordida strain YK-624.</title>
        <authorList>
            <person name="Mori T."/>
            <person name="Dohra H."/>
            <person name="Suzuki T."/>
            <person name="Kawagishi H."/>
            <person name="Hirai H."/>
        </authorList>
    </citation>
    <scope>NUCLEOTIDE SEQUENCE [LARGE SCALE GENOMIC DNA]</scope>
    <source>
        <strain evidence="7 8">YK-624</strain>
    </source>
</reference>
<evidence type="ECO:0000256" key="1">
    <source>
        <dbReference type="ARBA" id="ARBA00022723"/>
    </source>
</evidence>
<dbReference type="SMART" id="SM00355">
    <property type="entry name" value="ZnF_C2H2"/>
    <property type="match status" value="4"/>
</dbReference>
<keyword evidence="2" id="KW-0677">Repeat</keyword>
<evidence type="ECO:0000313" key="8">
    <source>
        <dbReference type="Proteomes" id="UP000703269"/>
    </source>
</evidence>
<dbReference type="InterPro" id="IPR036236">
    <property type="entry name" value="Znf_C2H2_sf"/>
</dbReference>
<evidence type="ECO:0000256" key="5">
    <source>
        <dbReference type="PROSITE-ProRule" id="PRU00042"/>
    </source>
</evidence>
<dbReference type="OrthoDB" id="654211at2759"/>
<dbReference type="PROSITE" id="PS00028">
    <property type="entry name" value="ZINC_FINGER_C2H2_1"/>
    <property type="match status" value="3"/>
</dbReference>
<feature type="domain" description="C2H2-type" evidence="6">
    <location>
        <begin position="48"/>
        <end position="77"/>
    </location>
</feature>
<sequence length="298" mass="33448">MTSHKHTRSARLICEYCATANPEQPVKVWKRRGDYNRHLRIHEATRPHLCPFKGCGKTFVQNSALKTHVNTHTGAKPYKCNFCGKRFGDPSSCSRHRRENHSNLVAYCCPVDDCPTKIKRRACFLRHLREAHGVDTEDLEKSAVEQMAIKRRDVKSELEMSPELLDAAMYAHSSGTSSPDMSPFPDTDMNLQEMYSTSPSPTTPYDPTPMYDYINHPSGLHGTTQAAPPPYSPPQLGLSSMFNGCHVPGYYEHSYDDSMIMDGSGSRESSSSSMNWEMEISALAPDSRGYPIAPMFEC</sequence>
<dbReference type="FunFam" id="3.30.160.60:FF:000100">
    <property type="entry name" value="Zinc finger 45-like"/>
    <property type="match status" value="1"/>
</dbReference>
<dbReference type="GO" id="GO:0000785">
    <property type="term" value="C:chromatin"/>
    <property type="evidence" value="ECO:0007669"/>
    <property type="project" value="TreeGrafter"/>
</dbReference>
<dbReference type="GO" id="GO:0000981">
    <property type="term" value="F:DNA-binding transcription factor activity, RNA polymerase II-specific"/>
    <property type="evidence" value="ECO:0007669"/>
    <property type="project" value="UniProtKB-ARBA"/>
</dbReference>
<comment type="caution">
    <text evidence="7">The sequence shown here is derived from an EMBL/GenBank/DDBJ whole genome shotgun (WGS) entry which is preliminary data.</text>
</comment>